<keyword evidence="1" id="KW-0175">Coiled coil</keyword>
<evidence type="ECO:0000256" key="3">
    <source>
        <dbReference type="SAM" id="SignalP"/>
    </source>
</evidence>
<evidence type="ECO:0008006" key="6">
    <source>
        <dbReference type="Google" id="ProtNLM"/>
    </source>
</evidence>
<feature type="compositionally biased region" description="Basic and acidic residues" evidence="2">
    <location>
        <begin position="185"/>
        <end position="230"/>
    </location>
</feature>
<gene>
    <name evidence="4" type="ORF">E1742_08315</name>
</gene>
<feature type="region of interest" description="Disordered" evidence="2">
    <location>
        <begin position="99"/>
        <end position="230"/>
    </location>
</feature>
<feature type="coiled-coil region" evidence="1">
    <location>
        <begin position="35"/>
        <end position="62"/>
    </location>
</feature>
<keyword evidence="5" id="KW-1185">Reference proteome</keyword>
<organism evidence="4 5">
    <name type="scientific">Pseudoduganella plicata</name>
    <dbReference type="NCBI Taxonomy" id="321984"/>
    <lineage>
        <taxon>Bacteria</taxon>
        <taxon>Pseudomonadati</taxon>
        <taxon>Pseudomonadota</taxon>
        <taxon>Betaproteobacteria</taxon>
        <taxon>Burkholderiales</taxon>
        <taxon>Oxalobacteraceae</taxon>
        <taxon>Telluria group</taxon>
        <taxon>Pseudoduganella</taxon>
    </lineage>
</organism>
<evidence type="ECO:0000256" key="2">
    <source>
        <dbReference type="SAM" id="MobiDB-lite"/>
    </source>
</evidence>
<keyword evidence="3" id="KW-0732">Signal</keyword>
<feature type="compositionally biased region" description="Basic and acidic residues" evidence="2">
    <location>
        <begin position="152"/>
        <end position="164"/>
    </location>
</feature>
<dbReference type="RefSeq" id="WP_134384443.1">
    <property type="nucleotide sequence ID" value="NZ_BMWW01000001.1"/>
</dbReference>
<evidence type="ECO:0000256" key="1">
    <source>
        <dbReference type="SAM" id="Coils"/>
    </source>
</evidence>
<proteinExistence type="predicted"/>
<evidence type="ECO:0000313" key="4">
    <source>
        <dbReference type="EMBL" id="QBQ36158.1"/>
    </source>
</evidence>
<feature type="signal peptide" evidence="3">
    <location>
        <begin position="1"/>
        <end position="22"/>
    </location>
</feature>
<name>A0ABX5S734_9BURK</name>
<accession>A0ABX5S734</accession>
<dbReference type="EMBL" id="CP038026">
    <property type="protein sequence ID" value="QBQ36158.1"/>
    <property type="molecule type" value="Genomic_DNA"/>
</dbReference>
<dbReference type="Proteomes" id="UP000294359">
    <property type="component" value="Chromosome"/>
</dbReference>
<evidence type="ECO:0000313" key="5">
    <source>
        <dbReference type="Proteomes" id="UP000294359"/>
    </source>
</evidence>
<feature type="compositionally biased region" description="Basic and acidic residues" evidence="2">
    <location>
        <begin position="99"/>
        <end position="122"/>
    </location>
</feature>
<sequence length="230" mass="25657">MALQLKISMIVLTALLAGSAVAQQLNQNVPPAETVEQADTRLAQVKEERAAAEREFATQEAVCYTKFFVNNCLDKAKEQRRLRLSELRAIEIDASHFKRKHAVDERDRELEQRARKDAEDAAKNAAKPPAPKADPADKPRPRPLAKTPAQRQAEHDARVRERAAQEAAGAGERARKVEQFQAKQAESKERQEEIARKQAERAARKAKREADAAAKAAADAERARRKAEAK</sequence>
<protein>
    <recommendedName>
        <fullName evidence="6">Cell envelope biogenesis protein TolA</fullName>
    </recommendedName>
</protein>
<feature type="chain" id="PRO_5045776323" description="Cell envelope biogenesis protein TolA" evidence="3">
    <location>
        <begin position="23"/>
        <end position="230"/>
    </location>
</feature>
<reference evidence="4 5" key="1">
    <citation type="submission" date="2019-03" db="EMBL/GenBank/DDBJ databases">
        <title>Draft Genome Sequences of Six Type Strains of the Genus Massilia.</title>
        <authorList>
            <person name="Miess H."/>
            <person name="Frediansyhah A."/>
            <person name="Gross H."/>
        </authorList>
    </citation>
    <scope>NUCLEOTIDE SEQUENCE [LARGE SCALE GENOMIC DNA]</scope>
    <source>
        <strain evidence="4 5">DSM 17505</strain>
    </source>
</reference>